<dbReference type="InterPro" id="IPR006442">
    <property type="entry name" value="Antitoxin_Phd/YefM"/>
</dbReference>
<comment type="similarity">
    <text evidence="1 2">Belongs to the phD/YefM antitoxin family.</text>
</comment>
<proteinExistence type="inferred from homology"/>
<keyword evidence="4" id="KW-1185">Reference proteome</keyword>
<comment type="function">
    <text evidence="2">Antitoxin component of a type II toxin-antitoxin (TA) system.</text>
</comment>
<gene>
    <name evidence="3" type="ORF">GCM10025883_31760</name>
</gene>
<reference evidence="4" key="1">
    <citation type="journal article" date="2019" name="Int. J. Syst. Evol. Microbiol.">
        <title>The Global Catalogue of Microorganisms (GCM) 10K type strain sequencing project: providing services to taxonomists for standard genome sequencing and annotation.</title>
        <authorList>
            <consortium name="The Broad Institute Genomics Platform"/>
            <consortium name="The Broad Institute Genome Sequencing Center for Infectious Disease"/>
            <person name="Wu L."/>
            <person name="Ma J."/>
        </authorList>
    </citation>
    <scope>NUCLEOTIDE SEQUENCE [LARGE SCALE GENOMIC DNA]</scope>
    <source>
        <strain evidence="4">NBRC 113072</strain>
    </source>
</reference>
<dbReference type="SUPFAM" id="SSF143120">
    <property type="entry name" value="YefM-like"/>
    <property type="match status" value="1"/>
</dbReference>
<dbReference type="Proteomes" id="UP001157126">
    <property type="component" value="Unassembled WGS sequence"/>
</dbReference>
<protein>
    <recommendedName>
        <fullName evidence="2">Antitoxin</fullName>
    </recommendedName>
</protein>
<evidence type="ECO:0000313" key="3">
    <source>
        <dbReference type="EMBL" id="GMA41131.1"/>
    </source>
</evidence>
<evidence type="ECO:0000313" key="4">
    <source>
        <dbReference type="Proteomes" id="UP001157126"/>
    </source>
</evidence>
<dbReference type="Pfam" id="PF02604">
    <property type="entry name" value="PhdYeFM_antitox"/>
    <property type="match status" value="1"/>
</dbReference>
<dbReference type="Gene3D" id="3.40.1620.10">
    <property type="entry name" value="YefM-like domain"/>
    <property type="match status" value="1"/>
</dbReference>
<accession>A0ABQ6IVP5</accession>
<dbReference type="RefSeq" id="WP_284304716.1">
    <property type="nucleotide sequence ID" value="NZ_BSUO01000001.1"/>
</dbReference>
<dbReference type="InterPro" id="IPR036165">
    <property type="entry name" value="YefM-like_sf"/>
</dbReference>
<evidence type="ECO:0000256" key="2">
    <source>
        <dbReference type="RuleBase" id="RU362080"/>
    </source>
</evidence>
<dbReference type="EMBL" id="BSUO01000001">
    <property type="protein sequence ID" value="GMA41131.1"/>
    <property type="molecule type" value="Genomic_DNA"/>
</dbReference>
<organism evidence="3 4">
    <name type="scientific">Mobilicoccus caccae</name>
    <dbReference type="NCBI Taxonomy" id="1859295"/>
    <lineage>
        <taxon>Bacteria</taxon>
        <taxon>Bacillati</taxon>
        <taxon>Actinomycetota</taxon>
        <taxon>Actinomycetes</taxon>
        <taxon>Micrococcales</taxon>
        <taxon>Dermatophilaceae</taxon>
        <taxon>Mobilicoccus</taxon>
    </lineage>
</organism>
<sequence>MSTHTVQSAKTHLSRILTEVEAGHEVTILRGKQPVARLVPAVAPPPRTFGTMRFEVPDDFHAPLSDDELAEWE</sequence>
<evidence type="ECO:0000256" key="1">
    <source>
        <dbReference type="ARBA" id="ARBA00009981"/>
    </source>
</evidence>
<name>A0ABQ6IVP5_9MICO</name>
<comment type="caution">
    <text evidence="3">The sequence shown here is derived from an EMBL/GenBank/DDBJ whole genome shotgun (WGS) entry which is preliminary data.</text>
</comment>